<accession>A0A1H3VQW8</accession>
<keyword evidence="2" id="KW-0472">Membrane</keyword>
<protein>
    <submittedName>
        <fullName evidence="3">Uncharacterized protein</fullName>
    </submittedName>
</protein>
<dbReference type="RefSeq" id="WP_093041164.1">
    <property type="nucleotide sequence ID" value="NZ_FNQR01000001.1"/>
</dbReference>
<feature type="region of interest" description="Disordered" evidence="1">
    <location>
        <begin position="55"/>
        <end position="81"/>
    </location>
</feature>
<proteinExistence type="predicted"/>
<sequence length="81" mass="8719">MNGNQGQRNTWLALGTAGVVGAAAMYGISRMNRNGGLQQLTQNAQNSQVMKSIQNNLPQGNNEVNNANDEIGYSLPKNEEI</sequence>
<feature type="compositionally biased region" description="Polar residues" evidence="1">
    <location>
        <begin position="55"/>
        <end position="68"/>
    </location>
</feature>
<evidence type="ECO:0000256" key="2">
    <source>
        <dbReference type="SAM" id="Phobius"/>
    </source>
</evidence>
<keyword evidence="2" id="KW-1133">Transmembrane helix</keyword>
<gene>
    <name evidence="3" type="ORF">SAMN05421743_101142</name>
</gene>
<evidence type="ECO:0000313" key="4">
    <source>
        <dbReference type="Proteomes" id="UP000198584"/>
    </source>
</evidence>
<keyword evidence="2" id="KW-0812">Transmembrane</keyword>
<evidence type="ECO:0000256" key="1">
    <source>
        <dbReference type="SAM" id="MobiDB-lite"/>
    </source>
</evidence>
<name>A0A1H3VQW8_9BACI</name>
<dbReference type="Proteomes" id="UP000198584">
    <property type="component" value="Unassembled WGS sequence"/>
</dbReference>
<feature type="transmembrane region" description="Helical" evidence="2">
    <location>
        <begin position="12"/>
        <end position="29"/>
    </location>
</feature>
<dbReference type="OrthoDB" id="2974039at2"/>
<organism evidence="3 4">
    <name type="scientific">Thalassobacillus cyri</name>
    <dbReference type="NCBI Taxonomy" id="571932"/>
    <lineage>
        <taxon>Bacteria</taxon>
        <taxon>Bacillati</taxon>
        <taxon>Bacillota</taxon>
        <taxon>Bacilli</taxon>
        <taxon>Bacillales</taxon>
        <taxon>Bacillaceae</taxon>
        <taxon>Thalassobacillus</taxon>
    </lineage>
</organism>
<keyword evidence="4" id="KW-1185">Reference proteome</keyword>
<dbReference type="AlphaFoldDB" id="A0A1H3VQW8"/>
<evidence type="ECO:0000313" key="3">
    <source>
        <dbReference type="EMBL" id="SDZ77187.1"/>
    </source>
</evidence>
<dbReference type="EMBL" id="FNQR01000001">
    <property type="protein sequence ID" value="SDZ77187.1"/>
    <property type="molecule type" value="Genomic_DNA"/>
</dbReference>
<reference evidence="4" key="1">
    <citation type="submission" date="2016-10" db="EMBL/GenBank/DDBJ databases">
        <authorList>
            <person name="Varghese N."/>
            <person name="Submissions S."/>
        </authorList>
    </citation>
    <scope>NUCLEOTIDE SEQUENCE [LARGE SCALE GENOMIC DNA]</scope>
    <source>
        <strain evidence="4">CCM7597</strain>
    </source>
</reference>